<dbReference type="SUPFAM" id="SSF56645">
    <property type="entry name" value="Acyl-CoA dehydrogenase NM domain-like"/>
    <property type="match status" value="1"/>
</dbReference>
<dbReference type="InterPro" id="IPR013786">
    <property type="entry name" value="AcylCoA_DH/ox_N"/>
</dbReference>
<evidence type="ECO:0000259" key="11">
    <source>
        <dbReference type="Pfam" id="PF02771"/>
    </source>
</evidence>
<dbReference type="InterPro" id="IPR009100">
    <property type="entry name" value="AcylCoA_DH/oxidase_NM_dom_sf"/>
</dbReference>
<dbReference type="GO" id="GO:0033539">
    <property type="term" value="P:fatty acid beta-oxidation using acyl-CoA dehydrogenase"/>
    <property type="evidence" value="ECO:0007669"/>
    <property type="project" value="TreeGrafter"/>
</dbReference>
<protein>
    <submittedName>
        <fullName evidence="12">Acyl-CoA dehydrogenase</fullName>
    </submittedName>
</protein>
<dbReference type="GO" id="GO:0005737">
    <property type="term" value="C:cytoplasm"/>
    <property type="evidence" value="ECO:0007669"/>
    <property type="project" value="TreeGrafter"/>
</dbReference>
<dbReference type="InterPro" id="IPR009075">
    <property type="entry name" value="AcylCo_DH/oxidase_C"/>
</dbReference>
<dbReference type="EMBL" id="MVHT01000023">
    <property type="protein sequence ID" value="ORB06568.1"/>
    <property type="molecule type" value="Genomic_DNA"/>
</dbReference>
<dbReference type="Pfam" id="PF02771">
    <property type="entry name" value="Acyl-CoA_dh_N"/>
    <property type="match status" value="1"/>
</dbReference>
<dbReference type="SUPFAM" id="SSF47203">
    <property type="entry name" value="Acyl-CoA dehydrogenase C-terminal domain-like"/>
    <property type="match status" value="1"/>
</dbReference>
<name>A0A1E3S8F1_MYCIE</name>
<dbReference type="Proteomes" id="UP000192739">
    <property type="component" value="Unassembled WGS sequence"/>
</dbReference>
<dbReference type="GO" id="GO:0003995">
    <property type="term" value="F:acyl-CoA dehydrogenase activity"/>
    <property type="evidence" value="ECO:0007669"/>
    <property type="project" value="TreeGrafter"/>
</dbReference>
<dbReference type="Gene3D" id="2.40.110.10">
    <property type="entry name" value="Butyryl-CoA Dehydrogenase, subunit A, domain 2"/>
    <property type="match status" value="1"/>
</dbReference>
<dbReference type="FunFam" id="1.20.140.10:FF:000019">
    <property type="entry name" value="Acyl-CoA dehydrogenase"/>
    <property type="match status" value="1"/>
</dbReference>
<comment type="catalytic activity">
    <reaction evidence="6">
        <text>a 2,3-saturated acyl-CoA + A = a 2,3-dehydroacyl-CoA + AH2</text>
        <dbReference type="Rhea" id="RHEA:48608"/>
        <dbReference type="ChEBI" id="CHEBI:13193"/>
        <dbReference type="ChEBI" id="CHEBI:17499"/>
        <dbReference type="ChEBI" id="CHEBI:60015"/>
        <dbReference type="ChEBI" id="CHEBI:65111"/>
    </reaction>
</comment>
<evidence type="ECO:0000256" key="5">
    <source>
        <dbReference type="ARBA" id="ARBA00023002"/>
    </source>
</evidence>
<evidence type="ECO:0000256" key="3">
    <source>
        <dbReference type="ARBA" id="ARBA00022630"/>
    </source>
</evidence>
<comment type="similarity">
    <text evidence="2 7">Belongs to the acyl-CoA dehydrogenase family.</text>
</comment>
<evidence type="ECO:0000256" key="8">
    <source>
        <dbReference type="SAM" id="MobiDB-lite"/>
    </source>
</evidence>
<dbReference type="Gene3D" id="1.20.140.10">
    <property type="entry name" value="Butyryl-CoA Dehydrogenase, subunit A, domain 3"/>
    <property type="match status" value="2"/>
</dbReference>
<gene>
    <name evidence="12" type="ORF">BST27_10795</name>
</gene>
<dbReference type="FunFam" id="1.10.540.10:FF:000001">
    <property type="entry name" value="Very long-chain-specific acyl-CoA dehydrogenase, mitochondrial"/>
    <property type="match status" value="1"/>
</dbReference>
<evidence type="ECO:0000256" key="1">
    <source>
        <dbReference type="ARBA" id="ARBA00001974"/>
    </source>
</evidence>
<evidence type="ECO:0000313" key="12">
    <source>
        <dbReference type="EMBL" id="ORB06568.1"/>
    </source>
</evidence>
<dbReference type="GO" id="GO:0050660">
    <property type="term" value="F:flavin adenine dinucleotide binding"/>
    <property type="evidence" value="ECO:0007669"/>
    <property type="project" value="InterPro"/>
</dbReference>
<dbReference type="InterPro" id="IPR036250">
    <property type="entry name" value="AcylCo_DH-like_C"/>
</dbReference>
<feature type="domain" description="Acyl-CoA dehydrogenase/oxidase C-terminal" evidence="9">
    <location>
        <begin position="277"/>
        <end position="435"/>
    </location>
</feature>
<dbReference type="Pfam" id="PF02770">
    <property type="entry name" value="Acyl-CoA_dh_M"/>
    <property type="match status" value="1"/>
</dbReference>
<dbReference type="FunFam" id="2.40.110.10:FF:000023">
    <property type="entry name" value="Acyl-CoA dehydrogenase FadE10"/>
    <property type="match status" value="1"/>
</dbReference>
<dbReference type="AlphaFoldDB" id="A0A1E3S8F1"/>
<keyword evidence="3 7" id="KW-0285">Flavoprotein</keyword>
<comment type="caution">
    <text evidence="12">The sequence shown here is derived from an EMBL/GenBank/DDBJ whole genome shotgun (WGS) entry which is preliminary data.</text>
</comment>
<dbReference type="RefSeq" id="WP_069421363.1">
    <property type="nucleotide sequence ID" value="NZ_CBCRZH010000026.1"/>
</dbReference>
<evidence type="ECO:0000256" key="6">
    <source>
        <dbReference type="ARBA" id="ARBA00052546"/>
    </source>
</evidence>
<dbReference type="InterPro" id="IPR046373">
    <property type="entry name" value="Acyl-CoA_Oxase/DH_mid-dom_sf"/>
</dbReference>
<feature type="compositionally biased region" description="Basic and acidic residues" evidence="8">
    <location>
        <begin position="10"/>
        <end position="23"/>
    </location>
</feature>
<evidence type="ECO:0000256" key="2">
    <source>
        <dbReference type="ARBA" id="ARBA00009347"/>
    </source>
</evidence>
<dbReference type="InterPro" id="IPR037069">
    <property type="entry name" value="AcylCoA_DH/ox_N_sf"/>
</dbReference>
<evidence type="ECO:0000259" key="9">
    <source>
        <dbReference type="Pfam" id="PF00441"/>
    </source>
</evidence>
<feature type="domain" description="Acyl-CoA oxidase/dehydrogenase middle" evidence="10">
    <location>
        <begin position="167"/>
        <end position="261"/>
    </location>
</feature>
<dbReference type="InterPro" id="IPR006091">
    <property type="entry name" value="Acyl-CoA_Oxase/DH_mid-dom"/>
</dbReference>
<evidence type="ECO:0000259" key="10">
    <source>
        <dbReference type="Pfam" id="PF02770"/>
    </source>
</evidence>
<evidence type="ECO:0000313" key="13">
    <source>
        <dbReference type="Proteomes" id="UP000192739"/>
    </source>
</evidence>
<dbReference type="InterPro" id="IPR050741">
    <property type="entry name" value="Acyl-CoA_dehydrogenase"/>
</dbReference>
<keyword evidence="4 7" id="KW-0274">FAD</keyword>
<dbReference type="Pfam" id="PF00441">
    <property type="entry name" value="Acyl-CoA_dh_1"/>
    <property type="match status" value="1"/>
</dbReference>
<feature type="region of interest" description="Disordered" evidence="8">
    <location>
        <begin position="1"/>
        <end position="23"/>
    </location>
</feature>
<dbReference type="PANTHER" id="PTHR48083">
    <property type="entry name" value="MEDIUM-CHAIN SPECIFIC ACYL-COA DEHYDROGENASE, MITOCHONDRIAL-RELATED"/>
    <property type="match status" value="1"/>
</dbReference>
<proteinExistence type="inferred from homology"/>
<evidence type="ECO:0000256" key="7">
    <source>
        <dbReference type="RuleBase" id="RU362125"/>
    </source>
</evidence>
<dbReference type="STRING" id="28445.BHQ20_22415"/>
<comment type="cofactor">
    <cofactor evidence="1 7">
        <name>FAD</name>
        <dbReference type="ChEBI" id="CHEBI:57692"/>
    </cofactor>
</comment>
<keyword evidence="13" id="KW-1185">Reference proteome</keyword>
<dbReference type="Gene3D" id="1.10.540.10">
    <property type="entry name" value="Acyl-CoA dehydrogenase/oxidase, N-terminal domain"/>
    <property type="match status" value="1"/>
</dbReference>
<dbReference type="OrthoDB" id="8876745at2"/>
<organism evidence="12 13">
    <name type="scientific">Mycobacterium intermedium</name>
    <dbReference type="NCBI Taxonomy" id="28445"/>
    <lineage>
        <taxon>Bacteria</taxon>
        <taxon>Bacillati</taxon>
        <taxon>Actinomycetota</taxon>
        <taxon>Actinomycetes</taxon>
        <taxon>Mycobacteriales</taxon>
        <taxon>Mycobacteriaceae</taxon>
        <taxon>Mycobacterium</taxon>
        <taxon>Mycobacterium simiae complex</taxon>
    </lineage>
</organism>
<evidence type="ECO:0000256" key="4">
    <source>
        <dbReference type="ARBA" id="ARBA00022827"/>
    </source>
</evidence>
<feature type="domain" description="Acyl-CoA dehydrogenase/oxidase N-terminal" evidence="11">
    <location>
        <begin position="76"/>
        <end position="163"/>
    </location>
</feature>
<dbReference type="PANTHER" id="PTHR48083:SF31">
    <property type="entry name" value="ACYL-COA DEHYDROGENASE FADE10-RELATED"/>
    <property type="match status" value="1"/>
</dbReference>
<keyword evidence="5 7" id="KW-0560">Oxidoreductase</keyword>
<accession>A0A1E3S8F1</accession>
<sequence length="654" mass="71575">MAQQAQVTEEQARALAEESRESGWDKPSFAKELFLGRFPLDLIHPFPRPSDADEERTAAFLEKLRDVLRAMDGSVIERDAKIPDEYVKALAELGCFGMKIPTEYGGLGMSQVAYNRALMMVTTVHPSIGALLSAHQSIGVPEPLKLAGTEEQKRRFLPRCAAGAISAFLLTEPDVGSDPARLGSTATPAEDGQAYLLDGLKLWTTNGVVAELLVVMARVPKSEGHRGGISAFVVEADSPGITVERRNQFMGLRGIENGLTRMHRVRVPAENLIGREGDGLKIALTTLNVGRLALPAMATGSAKWSLKIAREWSRERVQWGKPVGKHEAVARQIAYLAATTYALDAVVELSGQMADEGRNDIRIEAALAKLWASETTCRIADDLVQIRGGRGYETAESLAARGERAAPVEQQLRDLRINRIFEGSSEIMRLLIAREAVDAHLTAAGDLAKPDADLRQKASAAVGASGFYAKWLPKLVFGEGQRPTSYSEFGPLASHLRFVERSSRKLARNTFYGMARWQANLEQKQGFLGRIVDIGAELFAMAAACVRAEAQRAADPVIGKQAYELAELFCEQATLRVEELFRGLWSNTDSHDVRLADDVLDGRYLWLEGGILDQSEGTGPWIAPWEPRESTEANLARRFYEAPAPVEAATQATL</sequence>
<reference evidence="12 13" key="1">
    <citation type="submission" date="2017-02" db="EMBL/GenBank/DDBJ databases">
        <title>The new phylogeny of genus Mycobacterium.</title>
        <authorList>
            <person name="Tortoli E."/>
            <person name="Trovato A."/>
            <person name="Cirillo D.M."/>
        </authorList>
    </citation>
    <scope>NUCLEOTIDE SEQUENCE [LARGE SCALE GENOMIC DNA]</scope>
    <source>
        <strain evidence="12 13">DSM 44049</strain>
    </source>
</reference>